<proteinExistence type="predicted"/>
<evidence type="ECO:0000256" key="1">
    <source>
        <dbReference type="ARBA" id="ARBA00023015"/>
    </source>
</evidence>
<dbReference type="Pfam" id="PF01614">
    <property type="entry name" value="IclR_C"/>
    <property type="match status" value="1"/>
</dbReference>
<keyword evidence="1" id="KW-0805">Transcription regulation</keyword>
<dbReference type="InterPro" id="IPR005471">
    <property type="entry name" value="Tscrpt_reg_IclR_N"/>
</dbReference>
<evidence type="ECO:0000313" key="6">
    <source>
        <dbReference type="EMBL" id="AII03554.1"/>
    </source>
</evidence>
<dbReference type="PROSITE" id="PS51078">
    <property type="entry name" value="ICLR_ED"/>
    <property type="match status" value="1"/>
</dbReference>
<feature type="domain" description="HTH iclR-type" evidence="4">
    <location>
        <begin position="1"/>
        <end position="63"/>
    </location>
</feature>
<keyword evidence="3" id="KW-0804">Transcription</keyword>
<dbReference type="eggNOG" id="COG1414">
    <property type="taxonomic scope" value="Bacteria"/>
</dbReference>
<evidence type="ECO:0000259" key="5">
    <source>
        <dbReference type="PROSITE" id="PS51078"/>
    </source>
</evidence>
<dbReference type="AlphaFoldDB" id="A0A076EJ99"/>
<evidence type="ECO:0000256" key="3">
    <source>
        <dbReference type="ARBA" id="ARBA00023163"/>
    </source>
</evidence>
<feature type="domain" description="IclR-ED" evidence="5">
    <location>
        <begin position="64"/>
        <end position="245"/>
    </location>
</feature>
<sequence length="245" mass="26911">MQGIERGLRVLEAVAESQPVGVGELSRTLQLPKSTVQRTLQALASAGWIRSDGSEYTRWKLTSRALAVGRRGWDKGDLRTVALEPMRELRDLTNETITLQVRDGAERVVQIERMDSHQAVRTFIKVGSTWQLPHTSGGMAIMARLPDDEVDRILSSPIQQLTPQTDTDPESIRKKIEEIRSVGYAVNVNQNRMGVCAVGAAVLGEGGCPVGGIGISMPETRFDEHRVPWWGKQVSDTAANVSSLL</sequence>
<gene>
    <name evidence="6" type="ORF">EP51_02585</name>
</gene>
<organism evidence="6 7">
    <name type="scientific">Rhodococcus opacus</name>
    <name type="common">Nocardia opaca</name>
    <dbReference type="NCBI Taxonomy" id="37919"/>
    <lineage>
        <taxon>Bacteria</taxon>
        <taxon>Bacillati</taxon>
        <taxon>Actinomycetota</taxon>
        <taxon>Actinomycetes</taxon>
        <taxon>Mycobacteriales</taxon>
        <taxon>Nocardiaceae</taxon>
        <taxon>Rhodococcus</taxon>
    </lineage>
</organism>
<dbReference type="Gene3D" id="3.30.450.40">
    <property type="match status" value="1"/>
</dbReference>
<dbReference type="SUPFAM" id="SSF55781">
    <property type="entry name" value="GAF domain-like"/>
    <property type="match status" value="1"/>
</dbReference>
<dbReference type="PANTHER" id="PTHR30136:SF24">
    <property type="entry name" value="HTH-TYPE TRANSCRIPTIONAL REPRESSOR ALLR"/>
    <property type="match status" value="1"/>
</dbReference>
<reference evidence="6 7" key="1">
    <citation type="submission" date="2014-07" db="EMBL/GenBank/DDBJ databases">
        <title>Genome Sequence of Rhodococcus opacus Strain R7, a Biodegrader of Mono- and Polycyclic Aromatic Hydrocarbons.</title>
        <authorList>
            <person name="Di Gennaro P."/>
            <person name="Zampolli J."/>
            <person name="Presti I."/>
            <person name="Cappelletti M."/>
            <person name="D'Ursi P."/>
            <person name="Orro A."/>
            <person name="Mezzelani A."/>
            <person name="Milanesi L."/>
        </authorList>
    </citation>
    <scope>NUCLEOTIDE SEQUENCE [LARGE SCALE GENOMIC DNA]</scope>
    <source>
        <strain evidence="6 7">R7</strain>
    </source>
</reference>
<dbReference type="InterPro" id="IPR036388">
    <property type="entry name" value="WH-like_DNA-bd_sf"/>
</dbReference>
<keyword evidence="2" id="KW-0238">DNA-binding</keyword>
<dbReference type="SMART" id="SM00346">
    <property type="entry name" value="HTH_ICLR"/>
    <property type="match status" value="1"/>
</dbReference>
<dbReference type="PANTHER" id="PTHR30136">
    <property type="entry name" value="HELIX-TURN-HELIX TRANSCRIPTIONAL REGULATOR, ICLR FAMILY"/>
    <property type="match status" value="1"/>
</dbReference>
<dbReference type="PROSITE" id="PS51077">
    <property type="entry name" value="HTH_ICLR"/>
    <property type="match status" value="1"/>
</dbReference>
<dbReference type="Pfam" id="PF09339">
    <property type="entry name" value="HTH_IclR"/>
    <property type="match status" value="1"/>
</dbReference>
<protein>
    <submittedName>
        <fullName evidence="6">IclR family transcriptional regulator</fullName>
    </submittedName>
</protein>
<evidence type="ECO:0000256" key="2">
    <source>
        <dbReference type="ARBA" id="ARBA00023125"/>
    </source>
</evidence>
<accession>A0A076EJ99</accession>
<dbReference type="Proteomes" id="UP000028488">
    <property type="component" value="Chromosome"/>
</dbReference>
<dbReference type="Gene3D" id="1.10.10.10">
    <property type="entry name" value="Winged helix-like DNA-binding domain superfamily/Winged helix DNA-binding domain"/>
    <property type="match status" value="1"/>
</dbReference>
<dbReference type="EMBL" id="CP008947">
    <property type="protein sequence ID" value="AII03554.1"/>
    <property type="molecule type" value="Genomic_DNA"/>
</dbReference>
<dbReference type="InterPro" id="IPR029016">
    <property type="entry name" value="GAF-like_dom_sf"/>
</dbReference>
<evidence type="ECO:0000313" key="7">
    <source>
        <dbReference type="Proteomes" id="UP000028488"/>
    </source>
</evidence>
<dbReference type="InterPro" id="IPR050707">
    <property type="entry name" value="HTH_MetabolicPath_Reg"/>
</dbReference>
<evidence type="ECO:0000259" key="4">
    <source>
        <dbReference type="PROSITE" id="PS51077"/>
    </source>
</evidence>
<dbReference type="GO" id="GO:0003677">
    <property type="term" value="F:DNA binding"/>
    <property type="evidence" value="ECO:0007669"/>
    <property type="project" value="UniProtKB-KW"/>
</dbReference>
<name>A0A076EJ99_RHOOP</name>
<dbReference type="GO" id="GO:0003700">
    <property type="term" value="F:DNA-binding transcription factor activity"/>
    <property type="evidence" value="ECO:0007669"/>
    <property type="project" value="TreeGrafter"/>
</dbReference>
<dbReference type="GO" id="GO:0045892">
    <property type="term" value="P:negative regulation of DNA-templated transcription"/>
    <property type="evidence" value="ECO:0007669"/>
    <property type="project" value="TreeGrafter"/>
</dbReference>
<dbReference type="InterPro" id="IPR036390">
    <property type="entry name" value="WH_DNA-bd_sf"/>
</dbReference>
<dbReference type="RefSeq" id="WP_037239426.1">
    <property type="nucleotide sequence ID" value="NZ_CP008947.1"/>
</dbReference>
<dbReference type="InterPro" id="IPR014757">
    <property type="entry name" value="Tscrpt_reg_IclR_C"/>
</dbReference>
<dbReference type="SUPFAM" id="SSF46785">
    <property type="entry name" value="Winged helix' DNA-binding domain"/>
    <property type="match status" value="1"/>
</dbReference>